<dbReference type="EMBL" id="GDID01003237">
    <property type="protein sequence ID" value="JAP93369.1"/>
    <property type="molecule type" value="Transcribed_RNA"/>
</dbReference>
<protein>
    <submittedName>
        <fullName evidence="3">Kinesin-like protein</fullName>
    </submittedName>
</protein>
<gene>
    <name evidence="3" type="ORF">TPC1_14382</name>
</gene>
<proteinExistence type="predicted"/>
<keyword evidence="1" id="KW-0175">Coiled coil</keyword>
<dbReference type="SUPFAM" id="SSF54236">
    <property type="entry name" value="Ubiquitin-like"/>
    <property type="match status" value="1"/>
</dbReference>
<accession>A0A146KDH3</accession>
<feature type="non-terminal residue" evidence="3">
    <location>
        <position position="1"/>
    </location>
</feature>
<reference evidence="3" key="1">
    <citation type="submission" date="2015-07" db="EMBL/GenBank/DDBJ databases">
        <title>Adaptation to a free-living lifestyle via gene acquisitions in the diplomonad Trepomonas sp. PC1.</title>
        <authorList>
            <person name="Xu F."/>
            <person name="Jerlstrom-Hultqvist J."/>
            <person name="Kolisko M."/>
            <person name="Simpson A.G.B."/>
            <person name="Roger A.J."/>
            <person name="Svard S.G."/>
            <person name="Andersson J.O."/>
        </authorList>
    </citation>
    <scope>NUCLEOTIDE SEQUENCE</scope>
    <source>
        <strain evidence="3">PC1</strain>
    </source>
</reference>
<feature type="region of interest" description="Disordered" evidence="2">
    <location>
        <begin position="229"/>
        <end position="250"/>
    </location>
</feature>
<feature type="non-terminal residue" evidence="3">
    <location>
        <position position="281"/>
    </location>
</feature>
<feature type="coiled-coil region" evidence="1">
    <location>
        <begin position="143"/>
        <end position="170"/>
    </location>
</feature>
<sequence length="281" mass="32632">NFVVICEETNQKFKISFKYSVYQQVSIKHIKDHIRKNCDHDFTLFFNGKQLFDSQLCHQVQIAQNSELEMRLLSKEVPIPTLKKSPVKSIYSAPVQPQKQFFTQPRQIEEIVDSPKVIQQTAHKTLTKSTLLSKSSLQPTQQIDSQEAKIQQLQSQLDEMKKLLSKQNLEELINQKVEEEVKRRSIAFEQTQQTLQPENPLSKQVQLNEVLLGSNQSEIKESNSVEFQHFASPESNKQQNKFQTPVFPENPLDNLQNLLNDDMMKSSVIQKSQQLYKQESE</sequence>
<name>A0A146KDH3_9EUKA</name>
<evidence type="ECO:0000256" key="2">
    <source>
        <dbReference type="SAM" id="MobiDB-lite"/>
    </source>
</evidence>
<dbReference type="InterPro" id="IPR029071">
    <property type="entry name" value="Ubiquitin-like_domsf"/>
</dbReference>
<organism evidence="3">
    <name type="scientific">Trepomonas sp. PC1</name>
    <dbReference type="NCBI Taxonomy" id="1076344"/>
    <lineage>
        <taxon>Eukaryota</taxon>
        <taxon>Metamonada</taxon>
        <taxon>Diplomonadida</taxon>
        <taxon>Hexamitidae</taxon>
        <taxon>Hexamitinae</taxon>
        <taxon>Trepomonas</taxon>
    </lineage>
</organism>
<evidence type="ECO:0000313" key="3">
    <source>
        <dbReference type="EMBL" id="JAP93369.1"/>
    </source>
</evidence>
<dbReference type="AlphaFoldDB" id="A0A146KDH3"/>
<evidence type="ECO:0000256" key="1">
    <source>
        <dbReference type="SAM" id="Coils"/>
    </source>
</evidence>
<feature type="compositionally biased region" description="Polar residues" evidence="2">
    <location>
        <begin position="233"/>
        <end position="243"/>
    </location>
</feature>